<dbReference type="RefSeq" id="WP_136354789.1">
    <property type="nucleotide sequence ID" value="NZ_CP046266.1"/>
</dbReference>
<dbReference type="Pfam" id="PF08223">
    <property type="entry name" value="PaaX_C"/>
    <property type="match status" value="1"/>
</dbReference>
<feature type="domain" description="Transcriptional repressor PaaX-like central Cas2-like" evidence="3">
    <location>
        <begin position="88"/>
        <end position="168"/>
    </location>
</feature>
<dbReference type="InterPro" id="IPR048846">
    <property type="entry name" value="PaaX-like_central"/>
</dbReference>
<dbReference type="EMBL" id="SSNT01000009">
    <property type="protein sequence ID" value="THF79399.1"/>
    <property type="molecule type" value="Genomic_DNA"/>
</dbReference>
<evidence type="ECO:0000313" key="4">
    <source>
        <dbReference type="EMBL" id="THF79399.1"/>
    </source>
</evidence>
<dbReference type="Pfam" id="PF07848">
    <property type="entry name" value="PaaX"/>
    <property type="match status" value="1"/>
</dbReference>
<dbReference type="InterPro" id="IPR036390">
    <property type="entry name" value="WH_DNA-bd_sf"/>
</dbReference>
<proteinExistence type="predicted"/>
<evidence type="ECO:0000259" key="1">
    <source>
        <dbReference type="Pfam" id="PF07848"/>
    </source>
</evidence>
<sequence length="292" mass="34540">MKPRSLMYTLYGEYIQYYGGEIWVGSLIQIMNKFGVSESSVRGAIFRMVQKNLMQVRKIGNKSYYSVSEQGKRKVDEGVKRVYTTQSQTWDGMWRVLTYSFPEEKRELRNEIRNELNWTGFGVISNSTWVSPNPLEEQVLEMIETYQIEDNIFLFSAASIVSHDNQSIIKKGWDLDRISNEYNIFIEKYTPKFEELREKALNNTLTDDECFIERTNLVHQYRKFLFQDPGFPRDLLPPQWAGTKARELFWNIHQLISIPAVRFFESVYEPAPDKNIQAQRDKAINPFREIYM</sequence>
<keyword evidence="5" id="KW-1185">Reference proteome</keyword>
<gene>
    <name evidence="4" type="ORF">E6W99_13765</name>
</gene>
<feature type="domain" description="Transcriptional repressor PaaX-like N-terminal" evidence="1">
    <location>
        <begin position="3"/>
        <end position="71"/>
    </location>
</feature>
<dbReference type="InterPro" id="IPR036388">
    <property type="entry name" value="WH-like_DNA-bd_sf"/>
</dbReference>
<evidence type="ECO:0000259" key="2">
    <source>
        <dbReference type="Pfam" id="PF08223"/>
    </source>
</evidence>
<name>A0A4V3WFD2_9BACI</name>
<dbReference type="Gene3D" id="1.20.58.1460">
    <property type="match status" value="1"/>
</dbReference>
<feature type="domain" description="Transcriptional repressor PaaX-like C-terminal" evidence="2">
    <location>
        <begin position="173"/>
        <end position="265"/>
    </location>
</feature>
<dbReference type="GO" id="GO:0006351">
    <property type="term" value="P:DNA-templated transcription"/>
    <property type="evidence" value="ECO:0007669"/>
    <property type="project" value="InterPro"/>
</dbReference>
<dbReference type="Pfam" id="PF20803">
    <property type="entry name" value="PaaX_M"/>
    <property type="match status" value="1"/>
</dbReference>
<protein>
    <submittedName>
        <fullName evidence="4">Phenylacetic acid degradation operon negative regulatory protein PaaX</fullName>
    </submittedName>
</protein>
<evidence type="ECO:0000313" key="5">
    <source>
        <dbReference type="Proteomes" id="UP000310334"/>
    </source>
</evidence>
<comment type="caution">
    <text evidence="4">The sequence shown here is derived from an EMBL/GenBank/DDBJ whole genome shotgun (WGS) entry which is preliminary data.</text>
</comment>
<organism evidence="4 5">
    <name type="scientific">Metabacillus sediminilitoris</name>
    <dbReference type="NCBI Taxonomy" id="2567941"/>
    <lineage>
        <taxon>Bacteria</taxon>
        <taxon>Bacillati</taxon>
        <taxon>Bacillota</taxon>
        <taxon>Bacilli</taxon>
        <taxon>Bacillales</taxon>
        <taxon>Bacillaceae</taxon>
        <taxon>Metabacillus</taxon>
    </lineage>
</organism>
<dbReference type="PANTHER" id="PTHR30319">
    <property type="entry name" value="PHENYLACETIC ACID REGULATOR-RELATED TRANSCRIPTIONAL REPRESSOR"/>
    <property type="match status" value="1"/>
</dbReference>
<reference evidence="4 5" key="1">
    <citation type="submission" date="2019-04" db="EMBL/GenBank/DDBJ databases">
        <title>Bacillus sediminilitoris sp. nov., isolated from a tidal flat sediment on the East China Sea.</title>
        <authorList>
            <person name="Wei Y."/>
            <person name="Mao H."/>
            <person name="Fang J."/>
        </authorList>
    </citation>
    <scope>NUCLEOTIDE SEQUENCE [LARGE SCALE GENOMIC DNA]</scope>
    <source>
        <strain evidence="4 5">DSL-17</strain>
    </source>
</reference>
<dbReference type="AlphaFoldDB" id="A0A4V3WFD2"/>
<accession>A0A4V3WFD2</accession>
<dbReference type="PANTHER" id="PTHR30319:SF1">
    <property type="entry name" value="TRANSCRIPTIONAL REPRESSOR PAAX"/>
    <property type="match status" value="1"/>
</dbReference>
<dbReference type="InterPro" id="IPR013225">
    <property type="entry name" value="PaaX_C"/>
</dbReference>
<dbReference type="Proteomes" id="UP000310334">
    <property type="component" value="Unassembled WGS sequence"/>
</dbReference>
<dbReference type="Gene3D" id="1.10.10.10">
    <property type="entry name" value="Winged helix-like DNA-binding domain superfamily/Winged helix DNA-binding domain"/>
    <property type="match status" value="1"/>
</dbReference>
<dbReference type="InterPro" id="IPR012906">
    <property type="entry name" value="PaaX-like_N"/>
</dbReference>
<dbReference type="PIRSF" id="PIRSF020623">
    <property type="entry name" value="PaaX"/>
    <property type="match status" value="1"/>
</dbReference>
<dbReference type="InterPro" id="IPR011965">
    <property type="entry name" value="PaaX_trns_reg"/>
</dbReference>
<dbReference type="OrthoDB" id="2270427at2"/>
<dbReference type="Gene3D" id="3.30.70.2650">
    <property type="match status" value="1"/>
</dbReference>
<dbReference type="SUPFAM" id="SSF46785">
    <property type="entry name" value="Winged helix' DNA-binding domain"/>
    <property type="match status" value="1"/>
</dbReference>
<evidence type="ECO:0000259" key="3">
    <source>
        <dbReference type="Pfam" id="PF20803"/>
    </source>
</evidence>